<dbReference type="EC" id="1.1.1.47" evidence="4"/>
<dbReference type="KEGG" id="cman:A9D14_14930"/>
<comment type="similarity">
    <text evidence="1">Belongs to the short-chain dehydrogenases/reductases (SDR) family.</text>
</comment>
<dbReference type="SUPFAM" id="SSF51735">
    <property type="entry name" value="NAD(P)-binding Rossmann-fold domains"/>
    <property type="match status" value="1"/>
</dbReference>
<dbReference type="EMBL" id="CP019603">
    <property type="protein sequence ID" value="ARU17669.1"/>
    <property type="molecule type" value="Genomic_DNA"/>
</dbReference>
<dbReference type="GO" id="GO:0047936">
    <property type="term" value="F:glucose 1-dehydrogenase [NAD(P)+] activity"/>
    <property type="evidence" value="ECO:0007669"/>
    <property type="project" value="UniProtKB-EC"/>
</dbReference>
<dbReference type="Proteomes" id="UP000195807">
    <property type="component" value="Plasmid pCME4A9I"/>
</dbReference>
<dbReference type="InterPro" id="IPR036291">
    <property type="entry name" value="NAD(P)-bd_dom_sf"/>
</dbReference>
<proteinExistence type="inferred from homology"/>
<evidence type="ECO:0000256" key="1">
    <source>
        <dbReference type="ARBA" id="ARBA00006484"/>
    </source>
</evidence>
<dbReference type="STRING" id="450378.GCA_001661675_03000"/>
<dbReference type="Pfam" id="PF13561">
    <property type="entry name" value="adh_short_C2"/>
    <property type="match status" value="1"/>
</dbReference>
<evidence type="ECO:0000313" key="3">
    <source>
        <dbReference type="EMBL" id="ARU17669.1"/>
    </source>
</evidence>
<dbReference type="Gene3D" id="3.40.50.720">
    <property type="entry name" value="NAD(P)-binding Rossmann-like Domain"/>
    <property type="match status" value="1"/>
</dbReference>
<evidence type="ECO:0000256" key="2">
    <source>
        <dbReference type="ARBA" id="ARBA00023002"/>
    </source>
</evidence>
<keyword evidence="3" id="KW-0614">Plasmid</keyword>
<reference evidence="3 5" key="1">
    <citation type="submission" date="2017-01" db="EMBL/GenBank/DDBJ databases">
        <title>Complete genome sequence of esterase-producing bacterium Croceicoccus marinus E4A9.</title>
        <authorList>
            <person name="Wu Y.-H."/>
            <person name="Cheng H."/>
            <person name="Xu L."/>
            <person name="Huo Y.-Y."/>
            <person name="Wang C.-S."/>
            <person name="Xu X.-W."/>
        </authorList>
    </citation>
    <scope>NUCLEOTIDE SEQUENCE [LARGE SCALE GENOMIC DNA]</scope>
    <source>
        <strain evidence="3 5">E4A9</strain>
        <plasmid evidence="3">pCME4A9I</plasmid>
        <plasmid evidence="5">Plasmid pcme4a9i</plasmid>
    </source>
</reference>
<dbReference type="Proteomes" id="UP000515297">
    <property type="component" value="Plasmid plas1"/>
</dbReference>
<dbReference type="NCBIfam" id="NF005559">
    <property type="entry name" value="PRK07231.1"/>
    <property type="match status" value="1"/>
</dbReference>
<dbReference type="FunFam" id="3.40.50.720:FF:000084">
    <property type="entry name" value="Short-chain dehydrogenase reductase"/>
    <property type="match status" value="1"/>
</dbReference>
<dbReference type="EMBL" id="CP060053">
    <property type="protein sequence ID" value="QNE07055.1"/>
    <property type="molecule type" value="Genomic_DNA"/>
</dbReference>
<name>A0A1Z1FFT5_9SPHN</name>
<dbReference type="PRINTS" id="PR00080">
    <property type="entry name" value="SDRFAMILY"/>
</dbReference>
<reference evidence="4 6" key="2">
    <citation type="submission" date="2020-08" db="EMBL/GenBank/DDBJ databases">
        <authorList>
            <person name="Liu G."/>
            <person name="Sun C."/>
        </authorList>
    </citation>
    <scope>NUCLEOTIDE SEQUENCE [LARGE SCALE GENOMIC DNA]</scope>
    <source>
        <strain evidence="4 6">OT19</strain>
        <plasmid evidence="4 6">plas1</plasmid>
    </source>
</reference>
<dbReference type="AlphaFoldDB" id="A0A1Z1FFT5"/>
<protein>
    <submittedName>
        <fullName evidence="4">Glucose 1-dehydrogenase</fullName>
        <ecNumber evidence="4">1.1.1.47</ecNumber>
    </submittedName>
    <submittedName>
        <fullName evidence="3">Short-chain dehydrogenase</fullName>
    </submittedName>
</protein>
<geneLocation type="plasmid" evidence="4 6">
    <name>plas1</name>
</geneLocation>
<keyword evidence="5" id="KW-1185">Reference proteome</keyword>
<evidence type="ECO:0000313" key="5">
    <source>
        <dbReference type="Proteomes" id="UP000195807"/>
    </source>
</evidence>
<geneLocation type="plasmid" evidence="3">
    <name>pCME4A9I</name>
</geneLocation>
<keyword evidence="2 4" id="KW-0560">Oxidoreductase</keyword>
<evidence type="ECO:0000313" key="6">
    <source>
        <dbReference type="Proteomes" id="UP000515297"/>
    </source>
</evidence>
<sequence>MRRLEGKVAVVTGGGGGIGSAVANRIVREGGKVVIADLFEDSARAAAGPLGEAALAVQFDASDPVSIEAMVTAAVDHFGGIDILHNNAAMTDPAKHPLDTTPVDIPIEIWDEIIDINLRGYLLGCKYAIPHMIARGGGSIINTASNSGIAGDLARVAYGASKGGIITLSKYVATQYGKQNIRCNSISPGVVLTPALEATVPGLKEVIQRHILTPEFGTPDDIAALIAFLASDESRYITGENISISGGGLSHQPHYADLLAMMEQQLS</sequence>
<dbReference type="PANTHER" id="PTHR24321:SF14">
    <property type="entry name" value="SHORT-CHAIN TYPE DEHYDROGENASE_REDUCTASE BLR2146-RELATED"/>
    <property type="match status" value="1"/>
</dbReference>
<dbReference type="RefSeq" id="WP_083988091.1">
    <property type="nucleotide sequence ID" value="NZ_CP019603.1"/>
</dbReference>
<dbReference type="InterPro" id="IPR002347">
    <property type="entry name" value="SDR_fam"/>
</dbReference>
<geneLocation type="plasmid" evidence="5">
    <name>pcme4a9i</name>
</geneLocation>
<dbReference type="PRINTS" id="PR00081">
    <property type="entry name" value="GDHRDH"/>
</dbReference>
<dbReference type="PANTHER" id="PTHR24321">
    <property type="entry name" value="DEHYDROGENASES, SHORT CHAIN"/>
    <property type="match status" value="1"/>
</dbReference>
<organism evidence="3 5">
    <name type="scientific">Croceicoccus marinus</name>
    <dbReference type="NCBI Taxonomy" id="450378"/>
    <lineage>
        <taxon>Bacteria</taxon>
        <taxon>Pseudomonadati</taxon>
        <taxon>Pseudomonadota</taxon>
        <taxon>Alphaproteobacteria</taxon>
        <taxon>Sphingomonadales</taxon>
        <taxon>Erythrobacteraceae</taxon>
        <taxon>Croceicoccus</taxon>
    </lineage>
</organism>
<gene>
    <name evidence="3" type="ORF">A9D14_14930</name>
    <name evidence="4" type="ORF">H4O24_18665</name>
</gene>
<accession>A0A1Z1FFT5</accession>
<evidence type="ECO:0000313" key="4">
    <source>
        <dbReference type="EMBL" id="QNE07055.1"/>
    </source>
</evidence>